<dbReference type="AlphaFoldDB" id="A0A1B6FAU1"/>
<protein>
    <submittedName>
        <fullName evidence="1">Uncharacterized protein</fullName>
    </submittedName>
</protein>
<feature type="non-terminal residue" evidence="1">
    <location>
        <position position="1"/>
    </location>
</feature>
<feature type="non-terminal residue" evidence="1">
    <location>
        <position position="114"/>
    </location>
</feature>
<dbReference type="EMBL" id="GECZ01022474">
    <property type="protein sequence ID" value="JAS47295.1"/>
    <property type="molecule type" value="Transcribed_RNA"/>
</dbReference>
<organism evidence="1">
    <name type="scientific">Cuerna arida</name>
    <dbReference type="NCBI Taxonomy" id="1464854"/>
    <lineage>
        <taxon>Eukaryota</taxon>
        <taxon>Metazoa</taxon>
        <taxon>Ecdysozoa</taxon>
        <taxon>Arthropoda</taxon>
        <taxon>Hexapoda</taxon>
        <taxon>Insecta</taxon>
        <taxon>Pterygota</taxon>
        <taxon>Neoptera</taxon>
        <taxon>Paraneoptera</taxon>
        <taxon>Hemiptera</taxon>
        <taxon>Auchenorrhyncha</taxon>
        <taxon>Membracoidea</taxon>
        <taxon>Cicadellidae</taxon>
        <taxon>Cicadellinae</taxon>
        <taxon>Proconiini</taxon>
        <taxon>Cuerna</taxon>
    </lineage>
</organism>
<evidence type="ECO:0000313" key="1">
    <source>
        <dbReference type="EMBL" id="JAS47295.1"/>
    </source>
</evidence>
<accession>A0A1B6FAU1</accession>
<name>A0A1B6FAU1_9HEMI</name>
<sequence length="114" mass="12424">QVVTLQQLQNFLPMMQAQQASTQPQIITIPQQFLQQNQQLISTGTTATSGFNLMQPMQTVTIDGEEALFIPAATAAATPNQTLISQTGQIIRTAPSILPIRPAQIPQLIQFPVQ</sequence>
<reference evidence="1" key="1">
    <citation type="submission" date="2015-11" db="EMBL/GenBank/DDBJ databases">
        <title>De novo transcriptome assembly of four potential Pierce s Disease insect vectors from Arizona vineyards.</title>
        <authorList>
            <person name="Tassone E.E."/>
        </authorList>
    </citation>
    <scope>NUCLEOTIDE SEQUENCE</scope>
</reference>
<proteinExistence type="predicted"/>
<gene>
    <name evidence="1" type="ORF">g.47222</name>
</gene>